<protein>
    <recommendedName>
        <fullName evidence="4">Methyltransferase</fullName>
        <ecNumber evidence="4">2.1.1.-</ecNumber>
    </recommendedName>
</protein>
<reference evidence="7 8" key="1">
    <citation type="submission" date="2018-08" db="EMBL/GenBank/DDBJ databases">
        <title>Microbacterium oxydans strain HG3.</title>
        <authorList>
            <person name="ORTET P."/>
        </authorList>
    </citation>
    <scope>NUCLEOTIDE SEQUENCE [LARGE SCALE GENOMIC DNA]</scope>
    <source>
        <strain evidence="7 8">HG3</strain>
    </source>
</reference>
<dbReference type="InterPro" id="IPR001091">
    <property type="entry name" value="RM_Methyltransferase"/>
</dbReference>
<organism evidence="7 8">
    <name type="scientific">Microbacterium oxydans</name>
    <dbReference type="NCBI Taxonomy" id="82380"/>
    <lineage>
        <taxon>Bacteria</taxon>
        <taxon>Bacillati</taxon>
        <taxon>Actinomycetota</taxon>
        <taxon>Actinomycetes</taxon>
        <taxon>Micrococcales</taxon>
        <taxon>Microbacteriaceae</taxon>
        <taxon>Microbacterium</taxon>
    </lineage>
</organism>
<evidence type="ECO:0000313" key="8">
    <source>
        <dbReference type="Proteomes" id="UP000274841"/>
    </source>
</evidence>
<dbReference type="GO" id="GO:0003677">
    <property type="term" value="F:DNA binding"/>
    <property type="evidence" value="ECO:0007669"/>
    <property type="project" value="InterPro"/>
</dbReference>
<evidence type="ECO:0000256" key="2">
    <source>
        <dbReference type="ARBA" id="ARBA00022603"/>
    </source>
</evidence>
<evidence type="ECO:0000313" key="7">
    <source>
        <dbReference type="EMBL" id="AZS41915.1"/>
    </source>
</evidence>
<evidence type="ECO:0000256" key="4">
    <source>
        <dbReference type="RuleBase" id="RU362026"/>
    </source>
</evidence>
<sequence>MTAPAPHLPPAADTPDVVADTVSVSEPVVPEPVVPQPLVPGAVTIVEGDNLAVAATLPSGSFTLVYLDPPFNTGRTQERQVVTARRMLGTPQEPVPATEPVPGIHDLVGVTGTDLRSSSPEPGETAPAADTEVRHGFHGHAYERVRGMLRAYDDRFDDYGSFLMPRLEEAWRLLADDGTLYLHLDYREAHYAKVMLDAVFGRDCFLNELIWAYDYGAKSRSRWPTKHDTILVYVKNPRGYVFNSDEVDREPYMAPGLVTAEKAARGKLPTDVWWHTIVPTAGREKTGYPTQKPEGILRRIVTASSRPGDRVLDLFAGSGTTGAVASTLGRDAVLVDDNPEAVRIMKTRMPHAEVTSLR</sequence>
<dbReference type="InterPro" id="IPR002052">
    <property type="entry name" value="DNA_methylase_N6_adenine_CS"/>
</dbReference>
<keyword evidence="3 7" id="KW-0808">Transferase</keyword>
<dbReference type="InterPro" id="IPR002941">
    <property type="entry name" value="DNA_methylase_N4/N6"/>
</dbReference>
<evidence type="ECO:0000256" key="5">
    <source>
        <dbReference type="SAM" id="MobiDB-lite"/>
    </source>
</evidence>
<dbReference type="PRINTS" id="PR00508">
    <property type="entry name" value="S21N4MTFRASE"/>
</dbReference>
<keyword evidence="2 7" id="KW-0489">Methyltransferase</keyword>
<dbReference type="PROSITE" id="PS00092">
    <property type="entry name" value="N6_MTASE"/>
    <property type="match status" value="1"/>
</dbReference>
<dbReference type="REBASE" id="292877">
    <property type="entry name" value="M.MoxHG3ORF3277P"/>
</dbReference>
<gene>
    <name evidence="7" type="primary">yhdJ</name>
    <name evidence="7" type="ORF">CVS54_03277</name>
</gene>
<name>A0A3Q9JAI0_9MICO</name>
<proteinExistence type="inferred from homology"/>
<dbReference type="Proteomes" id="UP000274841">
    <property type="component" value="Chromosome"/>
</dbReference>
<accession>A0A3Q9JAI0</accession>
<evidence type="ECO:0000259" key="6">
    <source>
        <dbReference type="Pfam" id="PF01555"/>
    </source>
</evidence>
<feature type="region of interest" description="Disordered" evidence="5">
    <location>
        <begin position="114"/>
        <end position="133"/>
    </location>
</feature>
<dbReference type="Gene3D" id="3.40.50.150">
    <property type="entry name" value="Vaccinia Virus protein VP39"/>
    <property type="match status" value="1"/>
</dbReference>
<dbReference type="GO" id="GO:0032259">
    <property type="term" value="P:methylation"/>
    <property type="evidence" value="ECO:0007669"/>
    <property type="project" value="UniProtKB-KW"/>
</dbReference>
<dbReference type="EMBL" id="CP031422">
    <property type="protein sequence ID" value="AZS41915.1"/>
    <property type="molecule type" value="Genomic_DNA"/>
</dbReference>
<evidence type="ECO:0000256" key="1">
    <source>
        <dbReference type="ARBA" id="ARBA00006594"/>
    </source>
</evidence>
<dbReference type="SUPFAM" id="SSF53335">
    <property type="entry name" value="S-adenosyl-L-methionine-dependent methyltransferases"/>
    <property type="match status" value="1"/>
</dbReference>
<evidence type="ECO:0000256" key="3">
    <source>
        <dbReference type="ARBA" id="ARBA00022679"/>
    </source>
</evidence>
<comment type="similarity">
    <text evidence="1 4">Belongs to the N(4)/N(6)-methyltransferase family.</text>
</comment>
<dbReference type="AlphaFoldDB" id="A0A3Q9JAI0"/>
<dbReference type="GO" id="GO:0008170">
    <property type="term" value="F:N-methyltransferase activity"/>
    <property type="evidence" value="ECO:0007669"/>
    <property type="project" value="InterPro"/>
</dbReference>
<dbReference type="EC" id="2.1.1.-" evidence="4"/>
<dbReference type="InterPro" id="IPR029063">
    <property type="entry name" value="SAM-dependent_MTases_sf"/>
</dbReference>
<feature type="domain" description="DNA methylase N-4/N-6" evidence="6">
    <location>
        <begin position="64"/>
        <end position="346"/>
    </location>
</feature>
<dbReference type="KEGG" id="moy:CVS54_03277"/>
<dbReference type="Pfam" id="PF01555">
    <property type="entry name" value="N6_N4_Mtase"/>
    <property type="match status" value="1"/>
</dbReference>